<proteinExistence type="predicted"/>
<evidence type="ECO:0000313" key="3">
    <source>
        <dbReference type="Proteomes" id="UP001476798"/>
    </source>
</evidence>
<feature type="region of interest" description="Disordered" evidence="1">
    <location>
        <begin position="120"/>
        <end position="147"/>
    </location>
</feature>
<dbReference type="Proteomes" id="UP001476798">
    <property type="component" value="Unassembled WGS sequence"/>
</dbReference>
<dbReference type="EMBL" id="JAHRIO010013268">
    <property type="protein sequence ID" value="MEQ2163069.1"/>
    <property type="molecule type" value="Genomic_DNA"/>
</dbReference>
<comment type="caution">
    <text evidence="2">The sequence shown here is derived from an EMBL/GenBank/DDBJ whole genome shotgun (WGS) entry which is preliminary data.</text>
</comment>
<sequence length="147" mass="15528">MPVTVEALERSSCCCSLQLPLPAAYPPEPTEEPEPQKEPEQTTIIGSRHNHYSRCVAAAELLMTQCLSGCACQVSLTTVACEGRGGRGGRGGKLKSLLGNRSEVRAGMVFRRVIHEQSRADAAGCTDNPSSLGSGSESSGEPARQII</sequence>
<evidence type="ECO:0000256" key="1">
    <source>
        <dbReference type="SAM" id="MobiDB-lite"/>
    </source>
</evidence>
<keyword evidence="3" id="KW-1185">Reference proteome</keyword>
<reference evidence="2 3" key="1">
    <citation type="submission" date="2021-06" db="EMBL/GenBank/DDBJ databases">
        <authorList>
            <person name="Palmer J.M."/>
        </authorList>
    </citation>
    <scope>NUCLEOTIDE SEQUENCE [LARGE SCALE GENOMIC DNA]</scope>
    <source>
        <strain evidence="2 3">GA_2019</strain>
        <tissue evidence="2">Muscle</tissue>
    </source>
</reference>
<feature type="region of interest" description="Disordered" evidence="1">
    <location>
        <begin position="25"/>
        <end position="44"/>
    </location>
</feature>
<evidence type="ECO:0000313" key="2">
    <source>
        <dbReference type="EMBL" id="MEQ2163069.1"/>
    </source>
</evidence>
<gene>
    <name evidence="2" type="ORF">GOODEAATRI_026430</name>
</gene>
<feature type="compositionally biased region" description="Low complexity" evidence="1">
    <location>
        <begin position="130"/>
        <end position="141"/>
    </location>
</feature>
<protein>
    <submittedName>
        <fullName evidence="2">Uncharacterized protein</fullName>
    </submittedName>
</protein>
<name>A0ABV0MVC2_9TELE</name>
<accession>A0ABV0MVC2</accession>
<organism evidence="2 3">
    <name type="scientific">Goodea atripinnis</name>
    <dbReference type="NCBI Taxonomy" id="208336"/>
    <lineage>
        <taxon>Eukaryota</taxon>
        <taxon>Metazoa</taxon>
        <taxon>Chordata</taxon>
        <taxon>Craniata</taxon>
        <taxon>Vertebrata</taxon>
        <taxon>Euteleostomi</taxon>
        <taxon>Actinopterygii</taxon>
        <taxon>Neopterygii</taxon>
        <taxon>Teleostei</taxon>
        <taxon>Neoteleostei</taxon>
        <taxon>Acanthomorphata</taxon>
        <taxon>Ovalentaria</taxon>
        <taxon>Atherinomorphae</taxon>
        <taxon>Cyprinodontiformes</taxon>
        <taxon>Goodeidae</taxon>
        <taxon>Goodea</taxon>
    </lineage>
</organism>